<feature type="transmembrane region" description="Helical" evidence="9">
    <location>
        <begin position="228"/>
        <end position="246"/>
    </location>
</feature>
<reference evidence="11" key="2">
    <citation type="submission" date="2021-01" db="EMBL/GenBank/DDBJ databases">
        <authorList>
            <person name="Mieszkin S."/>
            <person name="Pouder E."/>
            <person name="Alain K."/>
        </authorList>
    </citation>
    <scope>NUCLEOTIDE SEQUENCE</scope>
    <source>
        <strain evidence="11">HW T2.11</strain>
    </source>
</reference>
<keyword evidence="5 9" id="KW-0812">Transmembrane</keyword>
<comment type="subcellular location">
    <subcellularLocation>
        <location evidence="1">Cell membrane</location>
        <topology evidence="1">Multi-pass membrane protein</topology>
    </subcellularLocation>
</comment>
<dbReference type="PROSITE" id="PS50850">
    <property type="entry name" value="MFS"/>
    <property type="match status" value="1"/>
</dbReference>
<keyword evidence="3" id="KW-0813">Transport</keyword>
<feature type="transmembrane region" description="Helical" evidence="9">
    <location>
        <begin position="177"/>
        <end position="196"/>
    </location>
</feature>
<evidence type="ECO:0000313" key="11">
    <source>
        <dbReference type="EMBL" id="MCB8873723.1"/>
    </source>
</evidence>
<evidence type="ECO:0000256" key="1">
    <source>
        <dbReference type="ARBA" id="ARBA00004651"/>
    </source>
</evidence>
<accession>A0A964DXI0</accession>
<evidence type="ECO:0000313" key="12">
    <source>
        <dbReference type="Proteomes" id="UP000708298"/>
    </source>
</evidence>
<dbReference type="InterPro" id="IPR020846">
    <property type="entry name" value="MFS_dom"/>
</dbReference>
<feature type="transmembrane region" description="Helical" evidence="9">
    <location>
        <begin position="143"/>
        <end position="165"/>
    </location>
</feature>
<keyword evidence="8 9" id="KW-0472">Membrane</keyword>
<dbReference type="GO" id="GO:0015293">
    <property type="term" value="F:symporter activity"/>
    <property type="evidence" value="ECO:0007669"/>
    <property type="project" value="UniProtKB-KW"/>
</dbReference>
<dbReference type="GO" id="GO:0005886">
    <property type="term" value="C:plasma membrane"/>
    <property type="evidence" value="ECO:0007669"/>
    <property type="project" value="UniProtKB-SubCell"/>
</dbReference>
<organism evidence="11 12">
    <name type="scientific">Acidisoma silvae</name>
    <dbReference type="NCBI Taxonomy" id="2802396"/>
    <lineage>
        <taxon>Bacteria</taxon>
        <taxon>Pseudomonadati</taxon>
        <taxon>Pseudomonadota</taxon>
        <taxon>Alphaproteobacteria</taxon>
        <taxon>Acetobacterales</taxon>
        <taxon>Acidocellaceae</taxon>
        <taxon>Acidisoma</taxon>
    </lineage>
</organism>
<keyword evidence="7 9" id="KW-1133">Transmembrane helix</keyword>
<evidence type="ECO:0000256" key="7">
    <source>
        <dbReference type="ARBA" id="ARBA00022989"/>
    </source>
</evidence>
<evidence type="ECO:0000259" key="10">
    <source>
        <dbReference type="PROSITE" id="PS50850"/>
    </source>
</evidence>
<name>A0A964DXI0_9PROT</name>
<dbReference type="RefSeq" id="WP_227319406.1">
    <property type="nucleotide sequence ID" value="NZ_JAESVB010000001.1"/>
</dbReference>
<evidence type="ECO:0000256" key="5">
    <source>
        <dbReference type="ARBA" id="ARBA00022692"/>
    </source>
</evidence>
<comment type="similarity">
    <text evidence="2">Belongs to the major facilitator superfamily. Metabolite:H+ Symporter (MHS) family (TC 2.A.1.6) family.</text>
</comment>
<dbReference type="InterPro" id="IPR005829">
    <property type="entry name" value="Sugar_transporter_CS"/>
</dbReference>
<dbReference type="SUPFAM" id="SSF103473">
    <property type="entry name" value="MFS general substrate transporter"/>
    <property type="match status" value="1"/>
</dbReference>
<evidence type="ECO:0000256" key="6">
    <source>
        <dbReference type="ARBA" id="ARBA00022847"/>
    </source>
</evidence>
<sequence length="419" mass="43893">MPAATVFACVLGNALEFYDFTTYTFFALAIGRSFFPAHDPVVSLLISVATFGVGFCTRPLGGLVIGAFADHAGRKPAMMLTIGLMAVGMLMLALTPPFAVIGYAAPVIVVAARLLQGFALGGEVGPATSYLIEVAPDDRRARLASWQIASQGCALLAAGLVGFILAHSLSSEAMTEWGWRVALLLGLIIIPGGLYIRKNLPESADVSDRARRQSAASVLGNLLRGHPWPLLLGLIAIMTSTVSTYVGLYMTTYGETALKLKAPSAITAPLISGLTTIIFALIGGWLADRYGRRVVMLAPRILLVLAIYPAFVFLIGHPSIVTLLITTGLMSALGSLSSAGVIVAIPEMLPASVRASGLSTAYAFAVTVFGGTTQFVLAWLIGVSGDPLAPAWYMVGSGIIGVIAMALMPETKGRPLPRD</sequence>
<dbReference type="EMBL" id="JAESVB010000001">
    <property type="protein sequence ID" value="MCB8873723.1"/>
    <property type="molecule type" value="Genomic_DNA"/>
</dbReference>
<comment type="caution">
    <text evidence="11">The sequence shown here is derived from an EMBL/GenBank/DDBJ whole genome shotgun (WGS) entry which is preliminary data.</text>
</comment>
<dbReference type="PROSITE" id="PS00216">
    <property type="entry name" value="SUGAR_TRANSPORT_1"/>
    <property type="match status" value="2"/>
</dbReference>
<evidence type="ECO:0000256" key="3">
    <source>
        <dbReference type="ARBA" id="ARBA00022448"/>
    </source>
</evidence>
<evidence type="ECO:0000256" key="9">
    <source>
        <dbReference type="SAM" id="Phobius"/>
    </source>
</evidence>
<evidence type="ECO:0000256" key="8">
    <source>
        <dbReference type="ARBA" id="ARBA00023136"/>
    </source>
</evidence>
<feature type="transmembrane region" description="Helical" evidence="9">
    <location>
        <begin position="357"/>
        <end position="382"/>
    </location>
</feature>
<keyword evidence="12" id="KW-1185">Reference proteome</keyword>
<protein>
    <submittedName>
        <fullName evidence="11">MFS transporter</fullName>
    </submittedName>
</protein>
<feature type="transmembrane region" description="Helical" evidence="9">
    <location>
        <begin position="266"/>
        <end position="287"/>
    </location>
</feature>
<reference evidence="11" key="1">
    <citation type="journal article" date="2021" name="Microorganisms">
        <title>Acidisoma silvae sp. nov. and Acidisomacellulosilytica sp. nov., Two Acidophilic Bacteria Isolated from Decaying Wood, Hydrolyzing Cellulose and Producing Poly-3-hydroxybutyrate.</title>
        <authorList>
            <person name="Mieszkin S."/>
            <person name="Pouder E."/>
            <person name="Uroz S."/>
            <person name="Simon-Colin C."/>
            <person name="Alain K."/>
        </authorList>
    </citation>
    <scope>NUCLEOTIDE SEQUENCE</scope>
    <source>
        <strain evidence="11">HW T2.11</strain>
    </source>
</reference>
<gene>
    <name evidence="11" type="ORF">ASILVAE211_00910</name>
</gene>
<dbReference type="Gene3D" id="1.20.1250.20">
    <property type="entry name" value="MFS general substrate transporter like domains"/>
    <property type="match status" value="1"/>
</dbReference>
<feature type="transmembrane region" description="Helical" evidence="9">
    <location>
        <begin position="77"/>
        <end position="94"/>
    </location>
</feature>
<evidence type="ECO:0000256" key="4">
    <source>
        <dbReference type="ARBA" id="ARBA00022475"/>
    </source>
</evidence>
<keyword evidence="6" id="KW-0769">Symport</keyword>
<dbReference type="AlphaFoldDB" id="A0A964DXI0"/>
<dbReference type="PROSITE" id="PS00217">
    <property type="entry name" value="SUGAR_TRANSPORT_2"/>
    <property type="match status" value="1"/>
</dbReference>
<feature type="transmembrane region" description="Helical" evidence="9">
    <location>
        <begin position="321"/>
        <end position="345"/>
    </location>
</feature>
<dbReference type="PANTHER" id="PTHR43528:SF3">
    <property type="entry name" value="CITRATE-PROTON SYMPORTER"/>
    <property type="match status" value="1"/>
</dbReference>
<dbReference type="Pfam" id="PF07690">
    <property type="entry name" value="MFS_1"/>
    <property type="match status" value="1"/>
</dbReference>
<proteinExistence type="inferred from homology"/>
<dbReference type="InterPro" id="IPR051084">
    <property type="entry name" value="H+-coupled_symporters"/>
</dbReference>
<evidence type="ECO:0000256" key="2">
    <source>
        <dbReference type="ARBA" id="ARBA00008240"/>
    </source>
</evidence>
<feature type="transmembrane region" description="Helical" evidence="9">
    <location>
        <begin position="41"/>
        <end position="65"/>
    </location>
</feature>
<feature type="transmembrane region" description="Helical" evidence="9">
    <location>
        <begin position="294"/>
        <end position="315"/>
    </location>
</feature>
<feature type="domain" description="Major facilitator superfamily (MFS) profile" evidence="10">
    <location>
        <begin position="5"/>
        <end position="412"/>
    </location>
</feature>
<keyword evidence="4" id="KW-1003">Cell membrane</keyword>
<dbReference type="InterPro" id="IPR036259">
    <property type="entry name" value="MFS_trans_sf"/>
</dbReference>
<feature type="transmembrane region" description="Helical" evidence="9">
    <location>
        <begin position="388"/>
        <end position="408"/>
    </location>
</feature>
<dbReference type="InterPro" id="IPR011701">
    <property type="entry name" value="MFS"/>
</dbReference>
<dbReference type="PANTHER" id="PTHR43528">
    <property type="entry name" value="ALPHA-KETOGLUTARATE PERMEASE"/>
    <property type="match status" value="1"/>
</dbReference>
<dbReference type="Proteomes" id="UP000708298">
    <property type="component" value="Unassembled WGS sequence"/>
</dbReference>